<evidence type="ECO:0000259" key="2">
    <source>
        <dbReference type="Pfam" id="PF13559"/>
    </source>
</evidence>
<feature type="domain" description="Protein-glutamine gamma-glutamyltransferase-like C-terminal" evidence="2">
    <location>
        <begin position="129"/>
        <end position="193"/>
    </location>
</feature>
<name>A0ABU3PYH5_9ACTN</name>
<dbReference type="RefSeq" id="WP_315733907.1">
    <property type="nucleotide sequence ID" value="NZ_JAVYII010000006.1"/>
</dbReference>
<evidence type="ECO:0000313" key="4">
    <source>
        <dbReference type="Proteomes" id="UP001268542"/>
    </source>
</evidence>
<keyword evidence="1" id="KW-0472">Membrane</keyword>
<dbReference type="Pfam" id="PF13559">
    <property type="entry name" value="DUF4129"/>
    <property type="match status" value="1"/>
</dbReference>
<keyword evidence="1" id="KW-0812">Transmembrane</keyword>
<feature type="transmembrane region" description="Helical" evidence="1">
    <location>
        <begin position="59"/>
        <end position="77"/>
    </location>
</feature>
<comment type="caution">
    <text evidence="3">The sequence shown here is derived from an EMBL/GenBank/DDBJ whole genome shotgun (WGS) entry which is preliminary data.</text>
</comment>
<dbReference type="EMBL" id="JAVYII010000006">
    <property type="protein sequence ID" value="MDT9594302.1"/>
    <property type="molecule type" value="Genomic_DNA"/>
</dbReference>
<proteinExistence type="predicted"/>
<evidence type="ECO:0000256" key="1">
    <source>
        <dbReference type="SAM" id="Phobius"/>
    </source>
</evidence>
<keyword evidence="1" id="KW-1133">Transmembrane helix</keyword>
<protein>
    <submittedName>
        <fullName evidence="3">DUF4129 domain-containing protein</fullName>
    </submittedName>
</protein>
<sequence>MRAEPPLEPTPGEARELLREELDHPAYTESDLLERIRSWLADLFEAGAEPASQASQLQTVLSMVALVLGVVAILWLLTRLRRDGSPAAGRRTLFGEEVVPAVELRRRAEQALAEGRHEAAVVDGYRALALRQIEGDQIDDLPGSTAREVAVQLAEAYGDRARDLHGVAQLFDAVLYGHRGASREQAEQVLRLDDGLPGGVRR</sequence>
<evidence type="ECO:0000313" key="3">
    <source>
        <dbReference type="EMBL" id="MDT9594302.1"/>
    </source>
</evidence>
<reference evidence="3 4" key="1">
    <citation type="submission" date="2023-08" db="EMBL/GenBank/DDBJ databases">
        <title>Nocardioides seae sp. nov., a bacterium isolated from a soil.</title>
        <authorList>
            <person name="Wang X."/>
        </authorList>
    </citation>
    <scope>NUCLEOTIDE SEQUENCE [LARGE SCALE GENOMIC DNA]</scope>
    <source>
        <strain evidence="3 4">YZH12</strain>
    </source>
</reference>
<gene>
    <name evidence="3" type="ORF">RDV89_14555</name>
</gene>
<accession>A0ABU3PYH5</accession>
<dbReference type="Proteomes" id="UP001268542">
    <property type="component" value="Unassembled WGS sequence"/>
</dbReference>
<organism evidence="3 4">
    <name type="scientific">Nocardioides imazamoxiresistens</name>
    <dbReference type="NCBI Taxonomy" id="3231893"/>
    <lineage>
        <taxon>Bacteria</taxon>
        <taxon>Bacillati</taxon>
        <taxon>Actinomycetota</taxon>
        <taxon>Actinomycetes</taxon>
        <taxon>Propionibacteriales</taxon>
        <taxon>Nocardioidaceae</taxon>
        <taxon>Nocardioides</taxon>
    </lineage>
</organism>
<dbReference type="InterPro" id="IPR025403">
    <property type="entry name" value="TgpA-like_C"/>
</dbReference>
<keyword evidence="4" id="KW-1185">Reference proteome</keyword>